<dbReference type="SMART" id="SM00363">
    <property type="entry name" value="S4"/>
    <property type="match status" value="1"/>
</dbReference>
<evidence type="ECO:0000256" key="4">
    <source>
        <dbReference type="PIRSR" id="PIRSR606225-1"/>
    </source>
</evidence>
<dbReference type="Pfam" id="PF01479">
    <property type="entry name" value="S4"/>
    <property type="match status" value="1"/>
</dbReference>
<dbReference type="PROSITE" id="PS50889">
    <property type="entry name" value="S4"/>
    <property type="match status" value="1"/>
</dbReference>
<dbReference type="OrthoDB" id="9807829at2"/>
<dbReference type="EMBL" id="QUZK01000037">
    <property type="protein sequence ID" value="RFF30248.1"/>
    <property type="molecule type" value="Genomic_DNA"/>
</dbReference>
<dbReference type="InterPro" id="IPR006225">
    <property type="entry name" value="PsdUridine_synth_RluC/D"/>
</dbReference>
<reference evidence="8 9" key="1">
    <citation type="submission" date="2018-08" db="EMBL/GenBank/DDBJ databases">
        <title>Wenzhouxiangella salilacus sp. nov., a novel bacterium isolated from a saline lake in Xinjiang Province, China.</title>
        <authorList>
            <person name="Han S."/>
        </authorList>
    </citation>
    <scope>NUCLEOTIDE SEQUENCE [LARGE SCALE GENOMIC DNA]</scope>
    <source>
        <strain evidence="8 9">XDB06</strain>
    </source>
</reference>
<accession>A0A3E1K851</accession>
<gene>
    <name evidence="8" type="primary">rluD</name>
    <name evidence="8" type="ORF">DZC52_09215</name>
</gene>
<sequence>MTTRVNKHERIDAAHAGQRLDAVLAELWPDFSRSRITAWIREGKLRVDGGAVKPKLRVSGGERVELDAELEAHSGVQPQAIELDVLVDDPAFLVVNKPAGLVVHPGSGNPDGTLVNALLHFDPGLAPLPRAGLVHRLDKDTSGCLLIARTTTSHRALVAAMKRREIKRRYQALVWGEIIAGGTVDEPLGRHPVDRRRQVVRRDGRRAVTHYRVGRRLKGATLLDVELETGRTHQIRVHMAHVRHPIIGDPVYGRRGAPAGLSEAQRTAWQRFGRQALHAARLGFEHPDTGEPVEAVAPMPADMRELIEILAADEGD</sequence>
<evidence type="ECO:0000313" key="9">
    <source>
        <dbReference type="Proteomes" id="UP000260351"/>
    </source>
</evidence>
<keyword evidence="9" id="KW-1185">Reference proteome</keyword>
<comment type="catalytic activity">
    <reaction evidence="3">
        <text>uridine(1911/1915/1917) in 23S rRNA = pseudouridine(1911/1915/1917) in 23S rRNA</text>
        <dbReference type="Rhea" id="RHEA:42524"/>
        <dbReference type="Rhea" id="RHEA-COMP:10097"/>
        <dbReference type="Rhea" id="RHEA-COMP:10098"/>
        <dbReference type="ChEBI" id="CHEBI:65314"/>
        <dbReference type="ChEBI" id="CHEBI:65315"/>
        <dbReference type="EC" id="5.4.99.23"/>
    </reaction>
</comment>
<dbReference type="InterPro" id="IPR002942">
    <property type="entry name" value="S4_RNA-bd"/>
</dbReference>
<feature type="domain" description="RNA-binding S4" evidence="7">
    <location>
        <begin position="18"/>
        <end position="81"/>
    </location>
</feature>
<dbReference type="CDD" id="cd00165">
    <property type="entry name" value="S4"/>
    <property type="match status" value="1"/>
</dbReference>
<keyword evidence="2 6" id="KW-0413">Isomerase</keyword>
<dbReference type="InterPro" id="IPR020103">
    <property type="entry name" value="PsdUridine_synth_cat_dom_sf"/>
</dbReference>
<proteinExistence type="inferred from homology"/>
<comment type="catalytic activity">
    <reaction evidence="6">
        <text>a uridine in RNA = a pseudouridine in RNA</text>
        <dbReference type="Rhea" id="RHEA:48348"/>
        <dbReference type="Rhea" id="RHEA-COMP:12068"/>
        <dbReference type="Rhea" id="RHEA-COMP:12069"/>
        <dbReference type="ChEBI" id="CHEBI:65314"/>
        <dbReference type="ChEBI" id="CHEBI:65315"/>
    </reaction>
</comment>
<dbReference type="InterPro" id="IPR006145">
    <property type="entry name" value="PsdUridine_synth_RsuA/RluA"/>
</dbReference>
<dbReference type="Pfam" id="PF00849">
    <property type="entry name" value="PseudoU_synth_2"/>
    <property type="match status" value="1"/>
</dbReference>
<evidence type="ECO:0000256" key="3">
    <source>
        <dbReference type="ARBA" id="ARBA00036882"/>
    </source>
</evidence>
<dbReference type="PANTHER" id="PTHR21600">
    <property type="entry name" value="MITOCHONDRIAL RNA PSEUDOURIDINE SYNTHASE"/>
    <property type="match status" value="1"/>
</dbReference>
<dbReference type="InterPro" id="IPR050188">
    <property type="entry name" value="RluA_PseudoU_synthase"/>
</dbReference>
<dbReference type="Gene3D" id="3.10.290.10">
    <property type="entry name" value="RNA-binding S4 domain"/>
    <property type="match status" value="1"/>
</dbReference>
<dbReference type="AlphaFoldDB" id="A0A3E1K851"/>
<evidence type="ECO:0000256" key="2">
    <source>
        <dbReference type="ARBA" id="ARBA00023235"/>
    </source>
</evidence>
<comment type="function">
    <text evidence="6">Responsible for synthesis of pseudouridine from uracil.</text>
</comment>
<dbReference type="CDD" id="cd02869">
    <property type="entry name" value="PseudoU_synth_RluA_like"/>
    <property type="match status" value="1"/>
</dbReference>
<dbReference type="PANTHER" id="PTHR21600:SF44">
    <property type="entry name" value="RIBOSOMAL LARGE SUBUNIT PSEUDOURIDINE SYNTHASE D"/>
    <property type="match status" value="1"/>
</dbReference>
<name>A0A3E1K851_9GAMM</name>
<comment type="similarity">
    <text evidence="1 6">Belongs to the pseudouridine synthase RluA family.</text>
</comment>
<dbReference type="InterPro" id="IPR006224">
    <property type="entry name" value="PsdUridine_synth_RluA-like_CS"/>
</dbReference>
<dbReference type="Gene3D" id="3.30.2350.10">
    <property type="entry name" value="Pseudouridine synthase"/>
    <property type="match status" value="1"/>
</dbReference>
<dbReference type="GO" id="GO:0000455">
    <property type="term" value="P:enzyme-directed rRNA pseudouridine synthesis"/>
    <property type="evidence" value="ECO:0007669"/>
    <property type="project" value="UniProtKB-ARBA"/>
</dbReference>
<feature type="active site" evidence="4">
    <location>
        <position position="138"/>
    </location>
</feature>
<comment type="caution">
    <text evidence="8">The sequence shown here is derived from an EMBL/GenBank/DDBJ whole genome shotgun (WGS) entry which is preliminary data.</text>
</comment>
<dbReference type="NCBIfam" id="TIGR00005">
    <property type="entry name" value="rluA_subfam"/>
    <property type="match status" value="1"/>
</dbReference>
<evidence type="ECO:0000259" key="7">
    <source>
        <dbReference type="SMART" id="SM00363"/>
    </source>
</evidence>
<organism evidence="8 9">
    <name type="scientific">Wenzhouxiangella sediminis</name>
    <dbReference type="NCBI Taxonomy" id="1792836"/>
    <lineage>
        <taxon>Bacteria</taxon>
        <taxon>Pseudomonadati</taxon>
        <taxon>Pseudomonadota</taxon>
        <taxon>Gammaproteobacteria</taxon>
        <taxon>Chromatiales</taxon>
        <taxon>Wenzhouxiangellaceae</taxon>
        <taxon>Wenzhouxiangella</taxon>
    </lineage>
</organism>
<dbReference type="SUPFAM" id="SSF55120">
    <property type="entry name" value="Pseudouridine synthase"/>
    <property type="match status" value="1"/>
</dbReference>
<dbReference type="RefSeq" id="WP_116650849.1">
    <property type="nucleotide sequence ID" value="NZ_QUZK01000037.1"/>
</dbReference>
<dbReference type="NCBIfam" id="NF008385">
    <property type="entry name" value="PRK11180.1"/>
    <property type="match status" value="1"/>
</dbReference>
<dbReference type="GO" id="GO:0160140">
    <property type="term" value="F:23S rRNA pseudouridine(1911/1915/1917) synthase activity"/>
    <property type="evidence" value="ECO:0007669"/>
    <property type="project" value="UniProtKB-EC"/>
</dbReference>
<evidence type="ECO:0000256" key="1">
    <source>
        <dbReference type="ARBA" id="ARBA00010876"/>
    </source>
</evidence>
<dbReference type="PROSITE" id="PS01129">
    <property type="entry name" value="PSI_RLU"/>
    <property type="match status" value="1"/>
</dbReference>
<protein>
    <recommendedName>
        <fullName evidence="6">Pseudouridine synthase</fullName>
        <ecNumber evidence="6">5.4.99.-</ecNumber>
    </recommendedName>
</protein>
<dbReference type="SUPFAM" id="SSF55174">
    <property type="entry name" value="Alpha-L RNA-binding motif"/>
    <property type="match status" value="1"/>
</dbReference>
<evidence type="ECO:0000313" key="8">
    <source>
        <dbReference type="EMBL" id="RFF30248.1"/>
    </source>
</evidence>
<evidence type="ECO:0000256" key="5">
    <source>
        <dbReference type="PROSITE-ProRule" id="PRU00182"/>
    </source>
</evidence>
<keyword evidence="5" id="KW-0694">RNA-binding</keyword>
<dbReference type="EC" id="5.4.99.-" evidence="6"/>
<evidence type="ECO:0000256" key="6">
    <source>
        <dbReference type="RuleBase" id="RU362028"/>
    </source>
</evidence>
<dbReference type="GO" id="GO:0003723">
    <property type="term" value="F:RNA binding"/>
    <property type="evidence" value="ECO:0007669"/>
    <property type="project" value="UniProtKB-KW"/>
</dbReference>
<dbReference type="Proteomes" id="UP000260351">
    <property type="component" value="Unassembled WGS sequence"/>
</dbReference>
<dbReference type="InterPro" id="IPR036986">
    <property type="entry name" value="S4_RNA-bd_sf"/>
</dbReference>